<gene>
    <name evidence="1" type="ORF">NCGR_LOCUS39049</name>
</gene>
<protein>
    <submittedName>
        <fullName evidence="1">Uncharacterized protein</fullName>
    </submittedName>
</protein>
<dbReference type="AlphaFoldDB" id="A0A811Q4Q8"/>
<dbReference type="EMBL" id="CAJGYO010000010">
    <property type="protein sequence ID" value="CAD6255506.1"/>
    <property type="molecule type" value="Genomic_DNA"/>
</dbReference>
<comment type="caution">
    <text evidence="1">The sequence shown here is derived from an EMBL/GenBank/DDBJ whole genome shotgun (WGS) entry which is preliminary data.</text>
</comment>
<dbReference type="SUPFAM" id="SSF52058">
    <property type="entry name" value="L domain-like"/>
    <property type="match status" value="1"/>
</dbReference>
<name>A0A811Q4Q8_9POAL</name>
<dbReference type="InterPro" id="IPR032675">
    <property type="entry name" value="LRR_dom_sf"/>
</dbReference>
<dbReference type="Proteomes" id="UP000604825">
    <property type="component" value="Unassembled WGS sequence"/>
</dbReference>
<proteinExistence type="predicted"/>
<dbReference type="Gene3D" id="3.80.10.10">
    <property type="entry name" value="Ribonuclease Inhibitor"/>
    <property type="match status" value="1"/>
</dbReference>
<evidence type="ECO:0000313" key="2">
    <source>
        <dbReference type="Proteomes" id="UP000604825"/>
    </source>
</evidence>
<accession>A0A811Q4Q8</accession>
<evidence type="ECO:0000313" key="1">
    <source>
        <dbReference type="EMBL" id="CAD6255506.1"/>
    </source>
</evidence>
<dbReference type="OrthoDB" id="671427at2759"/>
<keyword evidence="2" id="KW-1185">Reference proteome</keyword>
<organism evidence="1 2">
    <name type="scientific">Miscanthus lutarioriparius</name>
    <dbReference type="NCBI Taxonomy" id="422564"/>
    <lineage>
        <taxon>Eukaryota</taxon>
        <taxon>Viridiplantae</taxon>
        <taxon>Streptophyta</taxon>
        <taxon>Embryophyta</taxon>
        <taxon>Tracheophyta</taxon>
        <taxon>Spermatophyta</taxon>
        <taxon>Magnoliopsida</taxon>
        <taxon>Liliopsida</taxon>
        <taxon>Poales</taxon>
        <taxon>Poaceae</taxon>
        <taxon>PACMAD clade</taxon>
        <taxon>Panicoideae</taxon>
        <taxon>Andropogonodae</taxon>
        <taxon>Andropogoneae</taxon>
        <taxon>Saccharinae</taxon>
        <taxon>Miscanthus</taxon>
    </lineage>
</organism>
<sequence length="151" mass="16985">MAMPALKELIILSCKLTCLPPGLCSSKRLGPRELGLYSLSDLTYVENFPSVVELELFNFPKLTRISGLSKLQKFRIALCPILEVVEGVPLLDSMVMQDHTMETLPEYLTTVTPRYLKLTCSKKLYESLLTGSSSKYDKISHIKSRTIDNIN</sequence>
<reference evidence="1" key="1">
    <citation type="submission" date="2020-10" db="EMBL/GenBank/DDBJ databases">
        <authorList>
            <person name="Han B."/>
            <person name="Lu T."/>
            <person name="Zhao Q."/>
            <person name="Huang X."/>
            <person name="Zhao Y."/>
        </authorList>
    </citation>
    <scope>NUCLEOTIDE SEQUENCE</scope>
</reference>